<dbReference type="PROSITE" id="PS51736">
    <property type="entry name" value="RECOMBINASES_3"/>
    <property type="match status" value="1"/>
</dbReference>
<evidence type="ECO:0000313" key="4">
    <source>
        <dbReference type="EMBL" id="MPY63089.1"/>
    </source>
</evidence>
<evidence type="ECO:0000256" key="1">
    <source>
        <dbReference type="ARBA" id="ARBA00023125"/>
    </source>
</evidence>
<evidence type="ECO:0000259" key="3">
    <source>
        <dbReference type="PROSITE" id="PS51736"/>
    </source>
</evidence>
<accession>A0A5N8XUP1</accession>
<dbReference type="InterPro" id="IPR006119">
    <property type="entry name" value="Resolv_N"/>
</dbReference>
<dbReference type="Pfam" id="PF00239">
    <property type="entry name" value="Resolvase"/>
    <property type="match status" value="1"/>
</dbReference>
<evidence type="ECO:0000256" key="2">
    <source>
        <dbReference type="ARBA" id="ARBA00023172"/>
    </source>
</evidence>
<dbReference type="InterPro" id="IPR011109">
    <property type="entry name" value="DNA_bind_recombinase_dom"/>
</dbReference>
<keyword evidence="2" id="KW-0233">DNA recombination</keyword>
<comment type="caution">
    <text evidence="4">The sequence shown here is derived from an EMBL/GenBank/DDBJ whole genome shotgun (WGS) entry which is preliminary data.</text>
</comment>
<name>A0A5N8XUP1_9ACTN</name>
<dbReference type="Gene3D" id="3.40.50.1390">
    <property type="entry name" value="Resolvase, N-terminal catalytic domain"/>
    <property type="match status" value="1"/>
</dbReference>
<dbReference type="Proteomes" id="UP000400924">
    <property type="component" value="Unassembled WGS sequence"/>
</dbReference>
<evidence type="ECO:0000313" key="5">
    <source>
        <dbReference type="Proteomes" id="UP000400924"/>
    </source>
</evidence>
<dbReference type="PANTHER" id="PTHR30461">
    <property type="entry name" value="DNA-INVERTASE FROM LAMBDOID PROPHAGE"/>
    <property type="match status" value="1"/>
</dbReference>
<sequence length="590" mass="65045">MAPMVSEDTPAHRMDTVRVAVYARQSKARPDASEASPEAQVAACEAVVASRSAGGGARWEVVHTFKDVGRSGWDPKVVRPGFDDLMAAVRAGEVDVVIANELSRLTRKGAHDALEIDKEFRKHGVRFVSTLEPFLDTSSPIGVAIFALIAALAKQDSDIKAERLKGAKDEIKALGGRHSSSAPYGMRAVREKIGPLVVSVLEPDDDNPEHVAAVERMVQMVLEGVSDNKIAITLEAEGVPAPGNAERRATERRLESIKKRRVSGEDTPIRWRAQTVRWILNHPAIGGFASQRVKRGKAYVNVIARNETGAPLTPHRGIISGAAWLELQELRSRSTKSNRQPGGEATPRLLSGWRFMRCGICEGSMGQTKNNGGQDYYMCANPKGHGGLSVKRKDADDYVARRVWARLANADMDDEADREWVAAAALRFAVQRDLAGVEEERRVTAAHLEHVRQSIAELQVDRKAGLYRGREELATWRGTMQQYRAYEDQCVARLAELDERMGATVRIPSEWFTPGGDPLGPGSTWAGWGVFERRAFLELFLTGVAVGPGRDLETRKYIAIEDRVMLDWRPLSQESDEVEDEEASAVLRSS</sequence>
<feature type="domain" description="Resolvase/invertase-type recombinase catalytic" evidence="3">
    <location>
        <begin position="18"/>
        <end position="175"/>
    </location>
</feature>
<dbReference type="InterPro" id="IPR038109">
    <property type="entry name" value="DNA_bind_recomb_sf"/>
</dbReference>
<protein>
    <submittedName>
        <fullName evidence="4">Recombinase family protein</fullName>
    </submittedName>
</protein>
<dbReference type="InterPro" id="IPR050639">
    <property type="entry name" value="SSR_resolvase"/>
</dbReference>
<dbReference type="AlphaFoldDB" id="A0A5N8XUP1"/>
<organism evidence="4 5">
    <name type="scientific">Streptomyces spongiae</name>
    <dbReference type="NCBI Taxonomy" id="565072"/>
    <lineage>
        <taxon>Bacteria</taxon>
        <taxon>Bacillati</taxon>
        <taxon>Actinomycetota</taxon>
        <taxon>Actinomycetes</taxon>
        <taxon>Kitasatosporales</taxon>
        <taxon>Streptomycetaceae</taxon>
        <taxon>Streptomyces</taxon>
    </lineage>
</organism>
<reference evidence="4 5" key="1">
    <citation type="submission" date="2019-07" db="EMBL/GenBank/DDBJ databases">
        <title>New species of Amycolatopsis and Streptomyces.</title>
        <authorList>
            <person name="Duangmal K."/>
            <person name="Teo W.F.A."/>
            <person name="Lipun K."/>
        </authorList>
    </citation>
    <scope>NUCLEOTIDE SEQUENCE [LARGE SCALE GENOMIC DNA]</scope>
    <source>
        <strain evidence="4 5">NBRC 106415</strain>
    </source>
</reference>
<dbReference type="PANTHER" id="PTHR30461:SF2">
    <property type="entry name" value="SERINE RECOMBINASE PINE-RELATED"/>
    <property type="match status" value="1"/>
</dbReference>
<gene>
    <name evidence="4" type="ORF">FNH08_39830</name>
</gene>
<dbReference type="GO" id="GO:0003677">
    <property type="term" value="F:DNA binding"/>
    <property type="evidence" value="ECO:0007669"/>
    <property type="project" value="UniProtKB-KW"/>
</dbReference>
<dbReference type="EMBL" id="VJZC01000507">
    <property type="protein sequence ID" value="MPY63089.1"/>
    <property type="molecule type" value="Genomic_DNA"/>
</dbReference>
<dbReference type="GO" id="GO:0000150">
    <property type="term" value="F:DNA strand exchange activity"/>
    <property type="evidence" value="ECO:0007669"/>
    <property type="project" value="InterPro"/>
</dbReference>
<proteinExistence type="predicted"/>
<dbReference type="OrthoDB" id="4500247at2"/>
<dbReference type="Gene3D" id="3.90.1750.20">
    <property type="entry name" value="Putative Large Serine Recombinase, Chain B, Domain 2"/>
    <property type="match status" value="1"/>
</dbReference>
<dbReference type="Pfam" id="PF07508">
    <property type="entry name" value="Recombinase"/>
    <property type="match status" value="1"/>
</dbReference>
<dbReference type="InterPro" id="IPR036162">
    <property type="entry name" value="Resolvase-like_N_sf"/>
</dbReference>
<keyword evidence="1" id="KW-0238">DNA-binding</keyword>
<dbReference type="CDD" id="cd00338">
    <property type="entry name" value="Ser_Recombinase"/>
    <property type="match status" value="1"/>
</dbReference>
<dbReference type="SUPFAM" id="SSF53041">
    <property type="entry name" value="Resolvase-like"/>
    <property type="match status" value="1"/>
</dbReference>
<keyword evidence="5" id="KW-1185">Reference proteome</keyword>
<dbReference type="SMART" id="SM00857">
    <property type="entry name" value="Resolvase"/>
    <property type="match status" value="1"/>
</dbReference>